<protein>
    <submittedName>
        <fullName evidence="2">RND-type multidrug efflux pump, membrane permease</fullName>
    </submittedName>
</protein>
<accession>A0A0C2IEG4</accession>
<dbReference type="PANTHER" id="PTHR30097:SF4">
    <property type="entry name" value="SLR6042 PROTEIN"/>
    <property type="match status" value="1"/>
</dbReference>
<keyword evidence="3" id="KW-1185">Reference proteome</keyword>
<dbReference type="OrthoDB" id="7059230at2"/>
<comment type="caution">
    <text evidence="2">The sequence shown here is derived from an EMBL/GenBank/DDBJ whole genome shotgun (WGS) entry which is preliminary data.</text>
</comment>
<sequence length="355" mass="37897">MNTPFRSKTSLVALAVVATIGLGALGFFSYQAMTVVPATPIAPPPTRVTTEGGLTIVTLDETTQTISGIQSEPITASSHPVEHLAYGSVLDVQGLNDLSTRYAMAQADSAAAQSAASASGQEYERNLALFKANQSVSMKVLQASQVTWNTDKTKLQAASANIQSIRNSALQQFGAPLAGMLGAPDAALLHRLLSREDMLLRIVLPLGVDVAAPELIAVESSEHHRETAQLISVSPQVDASTEGRAYLYRAAAILPIGSKVVAYLPLPTSTRPRLLIPEAAILWFAGQPWTYVQIAKDRFTRRPVADQTPYDNGYLVSAGFESGDRVVVRGAQLLLSEEQRPPITASSCKDPECDD</sequence>
<dbReference type="PATRIC" id="fig|226910.6.peg.2854"/>
<name>A0A0C2IEG4_9PSED</name>
<dbReference type="GO" id="GO:0015679">
    <property type="term" value="P:plasma membrane copper ion transport"/>
    <property type="evidence" value="ECO:0007669"/>
    <property type="project" value="TreeGrafter"/>
</dbReference>
<dbReference type="Gene3D" id="2.40.420.20">
    <property type="match status" value="1"/>
</dbReference>
<evidence type="ECO:0000256" key="1">
    <source>
        <dbReference type="ARBA" id="ARBA00022448"/>
    </source>
</evidence>
<dbReference type="STRING" id="226910.UCMB321_2863"/>
<keyword evidence="1" id="KW-0813">Transport</keyword>
<evidence type="ECO:0000313" key="2">
    <source>
        <dbReference type="EMBL" id="KIH83367.1"/>
    </source>
</evidence>
<reference evidence="2 3" key="1">
    <citation type="submission" date="2015-01" db="EMBL/GenBank/DDBJ databases">
        <title>Complete genome of Pseudomonas batumici UCM B-321 producer of the batumin antibiotic with strong antistaphilococcal and potential anticancer activity.</title>
        <authorList>
            <person name="Klochko V.V."/>
            <person name="Zelena L.B."/>
            <person name="Elena K.A."/>
            <person name="Reva O.N."/>
        </authorList>
    </citation>
    <scope>NUCLEOTIDE SEQUENCE [LARGE SCALE GENOMIC DNA]</scope>
    <source>
        <strain evidence="2 3">UCM B-321</strain>
    </source>
</reference>
<dbReference type="Proteomes" id="UP000031535">
    <property type="component" value="Unassembled WGS sequence"/>
</dbReference>
<dbReference type="EMBL" id="JXDG01000037">
    <property type="protein sequence ID" value="KIH83367.1"/>
    <property type="molecule type" value="Genomic_DNA"/>
</dbReference>
<proteinExistence type="predicted"/>
<organism evidence="2 3">
    <name type="scientific">Pseudomonas batumici</name>
    <dbReference type="NCBI Taxonomy" id="226910"/>
    <lineage>
        <taxon>Bacteria</taxon>
        <taxon>Pseudomonadati</taxon>
        <taxon>Pseudomonadota</taxon>
        <taxon>Gammaproteobacteria</taxon>
        <taxon>Pseudomonadales</taxon>
        <taxon>Pseudomonadaceae</taxon>
        <taxon>Pseudomonas</taxon>
    </lineage>
</organism>
<gene>
    <name evidence="2" type="ORF">UCMB321_2863</name>
</gene>
<dbReference type="InterPro" id="IPR051909">
    <property type="entry name" value="MFP_Cation_Efflux"/>
</dbReference>
<evidence type="ECO:0000313" key="3">
    <source>
        <dbReference type="Proteomes" id="UP000031535"/>
    </source>
</evidence>
<dbReference type="PANTHER" id="PTHR30097">
    <property type="entry name" value="CATION EFFLUX SYSTEM PROTEIN CUSB"/>
    <property type="match status" value="1"/>
</dbReference>
<dbReference type="AlphaFoldDB" id="A0A0C2IEG4"/>
<dbReference type="RefSeq" id="WP_052451211.1">
    <property type="nucleotide sequence ID" value="NZ_JXDG01000037.1"/>
</dbReference>
<dbReference type="GO" id="GO:0060003">
    <property type="term" value="P:copper ion export"/>
    <property type="evidence" value="ECO:0007669"/>
    <property type="project" value="TreeGrafter"/>
</dbReference>
<dbReference type="GO" id="GO:0030313">
    <property type="term" value="C:cell envelope"/>
    <property type="evidence" value="ECO:0007669"/>
    <property type="project" value="TreeGrafter"/>
</dbReference>